<dbReference type="InterPro" id="IPR005248">
    <property type="entry name" value="NadD/NMNAT"/>
</dbReference>
<keyword evidence="6 11" id="KW-0548">Nucleotidyltransferase</keyword>
<evidence type="ECO:0000313" key="15">
    <source>
        <dbReference type="Proteomes" id="UP001162802"/>
    </source>
</evidence>
<dbReference type="HAMAP" id="MF_00244">
    <property type="entry name" value="NaMN_adenylyltr"/>
    <property type="match status" value="1"/>
</dbReference>
<dbReference type="PANTHER" id="PTHR39321:SF3">
    <property type="entry name" value="PHOSPHOPANTETHEINE ADENYLYLTRANSFERASE"/>
    <property type="match status" value="1"/>
</dbReference>
<dbReference type="GO" id="GO:0004515">
    <property type="term" value="F:nicotinate-nucleotide adenylyltransferase activity"/>
    <property type="evidence" value="ECO:0007669"/>
    <property type="project" value="UniProtKB-EC"/>
</dbReference>
<comment type="pathway">
    <text evidence="2 11">Cofactor biosynthesis; NAD(+) biosynthesis; deamido-NAD(+) from nicotinate D-ribonucleotide: step 1/1.</text>
</comment>
<dbReference type="EC" id="2.7.7.18" evidence="11"/>
<dbReference type="PANTHER" id="PTHR39321">
    <property type="entry name" value="NICOTINATE-NUCLEOTIDE ADENYLYLTRANSFERASE-RELATED"/>
    <property type="match status" value="1"/>
</dbReference>
<evidence type="ECO:0000259" key="13">
    <source>
        <dbReference type="Pfam" id="PF01467"/>
    </source>
</evidence>
<feature type="region of interest" description="Disordered" evidence="12">
    <location>
        <begin position="193"/>
        <end position="222"/>
    </location>
</feature>
<accession>A0ABT0AAV5</accession>
<evidence type="ECO:0000256" key="4">
    <source>
        <dbReference type="ARBA" id="ARBA00022642"/>
    </source>
</evidence>
<keyword evidence="5 11" id="KW-0808">Transferase</keyword>
<comment type="function">
    <text evidence="1 11">Catalyzes the reversible adenylation of nicotinate mononucleotide (NaMN) to nicotinic acid adenine dinucleotide (NaAD).</text>
</comment>
<evidence type="ECO:0000256" key="2">
    <source>
        <dbReference type="ARBA" id="ARBA00005019"/>
    </source>
</evidence>
<organism evidence="14 15">
    <name type="scientific">Novosphingobium mangrovi</name>
    <name type="common">ex Hu et al. 2023</name>
    <dbReference type="NCBI Taxonomy" id="2930094"/>
    <lineage>
        <taxon>Bacteria</taxon>
        <taxon>Pseudomonadati</taxon>
        <taxon>Pseudomonadota</taxon>
        <taxon>Alphaproteobacteria</taxon>
        <taxon>Sphingomonadales</taxon>
        <taxon>Sphingomonadaceae</taxon>
        <taxon>Novosphingobium</taxon>
    </lineage>
</organism>
<gene>
    <name evidence="11" type="primary">nadD</name>
    <name evidence="14" type="ORF">MTR65_06545</name>
</gene>
<dbReference type="Proteomes" id="UP001162802">
    <property type="component" value="Unassembled WGS sequence"/>
</dbReference>
<evidence type="ECO:0000256" key="12">
    <source>
        <dbReference type="SAM" id="MobiDB-lite"/>
    </source>
</evidence>
<comment type="catalytic activity">
    <reaction evidence="10 11">
        <text>nicotinate beta-D-ribonucleotide + ATP + H(+) = deamido-NAD(+) + diphosphate</text>
        <dbReference type="Rhea" id="RHEA:22860"/>
        <dbReference type="ChEBI" id="CHEBI:15378"/>
        <dbReference type="ChEBI" id="CHEBI:30616"/>
        <dbReference type="ChEBI" id="CHEBI:33019"/>
        <dbReference type="ChEBI" id="CHEBI:57502"/>
        <dbReference type="ChEBI" id="CHEBI:58437"/>
        <dbReference type="EC" id="2.7.7.18"/>
    </reaction>
</comment>
<evidence type="ECO:0000313" key="14">
    <source>
        <dbReference type="EMBL" id="MCJ1960330.1"/>
    </source>
</evidence>
<dbReference type="InterPro" id="IPR014729">
    <property type="entry name" value="Rossmann-like_a/b/a_fold"/>
</dbReference>
<reference evidence="14" key="1">
    <citation type="submission" date="2022-03" db="EMBL/GenBank/DDBJ databases">
        <title>Identification of a novel bacterium isolated from mangrove sediments.</title>
        <authorList>
            <person name="Pan X."/>
        </authorList>
    </citation>
    <scope>NUCLEOTIDE SEQUENCE</scope>
    <source>
        <strain evidence="14">B2637</strain>
    </source>
</reference>
<feature type="domain" description="Cytidyltransferase-like" evidence="13">
    <location>
        <begin position="10"/>
        <end position="189"/>
    </location>
</feature>
<evidence type="ECO:0000256" key="11">
    <source>
        <dbReference type="HAMAP-Rule" id="MF_00244"/>
    </source>
</evidence>
<protein>
    <recommendedName>
        <fullName evidence="11">Probable nicotinate-nucleotide adenylyltransferase</fullName>
        <ecNumber evidence="11">2.7.7.18</ecNumber>
    </recommendedName>
    <alternativeName>
        <fullName evidence="11">Deamido-NAD(+) diphosphorylase</fullName>
    </alternativeName>
    <alternativeName>
        <fullName evidence="11">Deamido-NAD(+) pyrophosphorylase</fullName>
    </alternativeName>
    <alternativeName>
        <fullName evidence="11">Nicotinate mononucleotide adenylyltransferase</fullName>
        <shortName evidence="11">NaMN adenylyltransferase</shortName>
    </alternativeName>
</protein>
<dbReference type="InterPro" id="IPR004821">
    <property type="entry name" value="Cyt_trans-like"/>
</dbReference>
<evidence type="ECO:0000256" key="10">
    <source>
        <dbReference type="ARBA" id="ARBA00048721"/>
    </source>
</evidence>
<evidence type="ECO:0000256" key="7">
    <source>
        <dbReference type="ARBA" id="ARBA00022741"/>
    </source>
</evidence>
<evidence type="ECO:0000256" key="3">
    <source>
        <dbReference type="ARBA" id="ARBA00009014"/>
    </source>
</evidence>
<dbReference type="Pfam" id="PF01467">
    <property type="entry name" value="CTP_transf_like"/>
    <property type="match status" value="1"/>
</dbReference>
<comment type="caution">
    <text evidence="14">The sequence shown here is derived from an EMBL/GenBank/DDBJ whole genome shotgun (WGS) entry which is preliminary data.</text>
</comment>
<evidence type="ECO:0000256" key="6">
    <source>
        <dbReference type="ARBA" id="ARBA00022695"/>
    </source>
</evidence>
<dbReference type="EMBL" id="JALHAT010000006">
    <property type="protein sequence ID" value="MCJ1960330.1"/>
    <property type="molecule type" value="Genomic_DNA"/>
</dbReference>
<dbReference type="NCBIfam" id="NF000843">
    <property type="entry name" value="PRK00071.2-2"/>
    <property type="match status" value="1"/>
</dbReference>
<keyword evidence="4 11" id="KW-0662">Pyridine nucleotide biosynthesis</keyword>
<keyword evidence="9 11" id="KW-0520">NAD</keyword>
<evidence type="ECO:0000256" key="9">
    <source>
        <dbReference type="ARBA" id="ARBA00023027"/>
    </source>
</evidence>
<evidence type="ECO:0000256" key="8">
    <source>
        <dbReference type="ARBA" id="ARBA00022840"/>
    </source>
</evidence>
<evidence type="ECO:0000256" key="5">
    <source>
        <dbReference type="ARBA" id="ARBA00022679"/>
    </source>
</evidence>
<dbReference type="SUPFAM" id="SSF52374">
    <property type="entry name" value="Nucleotidylyl transferase"/>
    <property type="match status" value="1"/>
</dbReference>
<name>A0ABT0AAV5_9SPHN</name>
<sequence>MTRQGPLTGLLGGSFNPAHGGHRRISLFAHDALGLDEVWWLVSPGNPLKPAKGMAPLAARYASARAESRRARIRPTAIERELGTRFTADTLRALVRRYPKRRFVWLMGADNLAQFHKWKDWRGIARTMPIAVIARPGYDGPAFASPAMAWFRRYRTPVASLRRPVRWSAPALVTLRFDPDTRSATDIRKADPDWARKSLNGQSGHRLSRDAVTHRPIGGDAA</sequence>
<proteinExistence type="inferred from homology"/>
<comment type="similarity">
    <text evidence="3 11">Belongs to the NadD family.</text>
</comment>
<keyword evidence="8 11" id="KW-0067">ATP-binding</keyword>
<dbReference type="Gene3D" id="3.40.50.620">
    <property type="entry name" value="HUPs"/>
    <property type="match status" value="1"/>
</dbReference>
<evidence type="ECO:0000256" key="1">
    <source>
        <dbReference type="ARBA" id="ARBA00002324"/>
    </source>
</evidence>
<dbReference type="CDD" id="cd02165">
    <property type="entry name" value="NMNAT"/>
    <property type="match status" value="1"/>
</dbReference>
<keyword evidence="7 11" id="KW-0547">Nucleotide-binding</keyword>
<dbReference type="RefSeq" id="WP_243798349.1">
    <property type="nucleotide sequence ID" value="NZ_JALHAT010000006.1"/>
</dbReference>
<keyword evidence="15" id="KW-1185">Reference proteome</keyword>